<name>A8HUG7_AZOC5</name>
<dbReference type="AlphaFoldDB" id="A8HUG7"/>
<protein>
    <submittedName>
        <fullName evidence="2">Putative acid phosphatase</fullName>
    </submittedName>
</protein>
<feature type="domain" description="Phosphatidic acid phosphatase type 2/haloperoxidase" evidence="1">
    <location>
        <begin position="122"/>
        <end position="228"/>
    </location>
</feature>
<dbReference type="GO" id="GO:0003993">
    <property type="term" value="F:acid phosphatase activity"/>
    <property type="evidence" value="ECO:0007669"/>
    <property type="project" value="InterPro"/>
</dbReference>
<evidence type="ECO:0000313" key="3">
    <source>
        <dbReference type="Proteomes" id="UP000000270"/>
    </source>
</evidence>
<dbReference type="Gene3D" id="1.20.144.10">
    <property type="entry name" value="Phosphatidic acid phosphatase type 2/haloperoxidase"/>
    <property type="match status" value="1"/>
</dbReference>
<reference evidence="3" key="2">
    <citation type="submission" date="2007-04" db="EMBL/GenBank/DDBJ databases">
        <title>Complete genome sequence of the nitrogen-fixing bacterium Azorhizobium caulinodans ORS571.</title>
        <authorList>
            <person name="Lee K.B."/>
            <person name="Backer P.D."/>
            <person name="Aono T."/>
            <person name="Liu C.T."/>
            <person name="Suzuki S."/>
            <person name="Suzuki T."/>
            <person name="Kaneko T."/>
            <person name="Yamada M."/>
            <person name="Tabata S."/>
            <person name="Kupfer D.M."/>
            <person name="Najar F.Z."/>
            <person name="Wiley G.B."/>
            <person name="Roe B."/>
            <person name="Binnewies T."/>
            <person name="Ussery D."/>
            <person name="Vereecke D."/>
            <person name="Gevers D."/>
            <person name="Holsters M."/>
            <person name="Oyaizu H."/>
        </authorList>
    </citation>
    <scope>NUCLEOTIDE SEQUENCE [LARGE SCALE GENOMIC DNA]</scope>
    <source>
        <strain evidence="3">ATCC 43989 / DSM 5975 / JCM 20966 / LMG 6465 / NBRC 14845 / NCIMB 13405 / ORS 571</strain>
    </source>
</reference>
<reference evidence="2 3" key="6">
    <citation type="journal article" date="2011" name="Appl. Environ. Microbiol.">
        <title>Involvement of the azorhizobial chromosome partition gene (parA) in the onset of bacteroid differentiation during Sesbania rostrata stem nodule development.</title>
        <authorList>
            <person name="Liu CT."/>
            <person name="Lee KB."/>
            <person name="Wang YS."/>
            <person name="Peng MH."/>
            <person name="Lee KT."/>
            <person name="Suzuki S."/>
            <person name="Suzuki T."/>
            <person name="Oyaizu H."/>
        </authorList>
    </citation>
    <scope>NUCLEOTIDE SEQUENCE [LARGE SCALE GENOMIC DNA]</scope>
    <source>
        <strain evidence="3">ATCC 43989 / DSM 5975 / JCM 20966 / LMG 6465 / NBRC 14845 / NCIMB 13405 / ORS 571</strain>
    </source>
</reference>
<dbReference type="RefSeq" id="WP_012169475.1">
    <property type="nucleotide sequence ID" value="NC_009937.1"/>
</dbReference>
<dbReference type="InterPro" id="IPR000326">
    <property type="entry name" value="PAP2/HPO"/>
</dbReference>
<accession>A8HUG7</accession>
<dbReference type="Pfam" id="PF01569">
    <property type="entry name" value="PAP2"/>
    <property type="match status" value="1"/>
</dbReference>
<dbReference type="EMBL" id="AP009384">
    <property type="protein sequence ID" value="BAF86942.1"/>
    <property type="molecule type" value="Genomic_DNA"/>
</dbReference>
<organism evidence="2 3">
    <name type="scientific">Azorhizobium caulinodans (strain ATCC 43989 / DSM 5975 / JCM 20966 / LMG 6465 / NBRC 14845 / NCIMB 13405 / ORS 571)</name>
    <dbReference type="NCBI Taxonomy" id="438753"/>
    <lineage>
        <taxon>Bacteria</taxon>
        <taxon>Pseudomonadati</taxon>
        <taxon>Pseudomonadota</taxon>
        <taxon>Alphaproteobacteria</taxon>
        <taxon>Hyphomicrobiales</taxon>
        <taxon>Xanthobacteraceae</taxon>
        <taxon>Azorhizobium</taxon>
    </lineage>
</organism>
<dbReference type="SMART" id="SM00014">
    <property type="entry name" value="acidPPc"/>
    <property type="match status" value="1"/>
</dbReference>
<reference evidence="2 3" key="1">
    <citation type="journal article" date="2007" name="Appl. Environ. Microbiol.">
        <title>Rhizobial factors required for stem nodule maturation and maintenance in Sesbania rostrata-Azorhizobium caulinodans ORS571 symbiosis.</title>
        <authorList>
            <person name="Suzuki S."/>
            <person name="Aono T."/>
            <person name="Lee KB."/>
            <person name="Suzuki T."/>
            <person name="Liu CT."/>
            <person name="Miwa H."/>
            <person name="Wakao S."/>
            <person name="Iki T."/>
            <person name="Oyaizu H."/>
        </authorList>
    </citation>
    <scope>NUCLEOTIDE SEQUENCE [LARGE SCALE GENOMIC DNA]</scope>
    <source>
        <strain evidence="3">ATCC 43989 / DSM 5975 / JCM 20966 / LMG 6465 / NBRC 14845 / NCIMB 13405 / ORS 571</strain>
    </source>
</reference>
<dbReference type="SUPFAM" id="SSF48317">
    <property type="entry name" value="Acid phosphatase/Vanadium-dependent haloperoxidase"/>
    <property type="match status" value="1"/>
</dbReference>
<reference evidence="2 3" key="5">
    <citation type="journal article" date="2010" name="Appl. Environ. Microbiol.">
        <title>phrR-like gene praR of Azorhizobium caulinodans ORS571 is essential for symbiosis with Sesbania rostrata and is involved in expression of reb genes.</title>
        <authorList>
            <person name="Akiba N."/>
            <person name="Aono T."/>
            <person name="Toyazaki H."/>
            <person name="Sato S."/>
            <person name="Oyaizu H."/>
        </authorList>
    </citation>
    <scope>NUCLEOTIDE SEQUENCE [LARGE SCALE GENOMIC DNA]</scope>
    <source>
        <strain evidence="3">ATCC 43989 / DSM 5975 / JCM 20966 / LMG 6465 / NBRC 14845 / NCIMB 13405 / ORS 571</strain>
    </source>
</reference>
<dbReference type="Proteomes" id="UP000000270">
    <property type="component" value="Chromosome"/>
</dbReference>
<dbReference type="CDD" id="cd03397">
    <property type="entry name" value="PAP2_acid_phosphatase"/>
    <property type="match status" value="1"/>
</dbReference>
<gene>
    <name evidence="2" type="ordered locus">AZC_0944</name>
</gene>
<proteinExistence type="predicted"/>
<dbReference type="GO" id="GO:0030288">
    <property type="term" value="C:outer membrane-bounded periplasmic space"/>
    <property type="evidence" value="ECO:0007669"/>
    <property type="project" value="InterPro"/>
</dbReference>
<evidence type="ECO:0000313" key="2">
    <source>
        <dbReference type="EMBL" id="BAF86942.1"/>
    </source>
</evidence>
<dbReference type="STRING" id="438753.AZC_0944"/>
<dbReference type="HOGENOM" id="CLU_079861_1_0_5"/>
<dbReference type="InterPro" id="IPR036938">
    <property type="entry name" value="PAP2/HPO_sf"/>
</dbReference>
<keyword evidence="3" id="KW-1185">Reference proteome</keyword>
<dbReference type="KEGG" id="azc:AZC_0944"/>
<dbReference type="eggNOG" id="COG0671">
    <property type="taxonomic scope" value="Bacteria"/>
</dbReference>
<reference evidence="2 3" key="3">
    <citation type="journal article" date="2008" name="BMC Genomics">
        <title>The genome of the versatile nitrogen fixer Azorhizobium caulinodans ORS571.</title>
        <authorList>
            <person name="Lee KB."/>
            <person name="Backer P.D."/>
            <person name="Aono T."/>
            <person name="Liu CT."/>
            <person name="Suzuki S."/>
            <person name="Suzuki T."/>
            <person name="Kaneko T."/>
            <person name="Yamada M."/>
            <person name="Tabata S."/>
            <person name="Kupfer D.M."/>
            <person name="Najar F.Z."/>
            <person name="Wiley G.B."/>
            <person name="Roe B."/>
            <person name="Binnewies T.T."/>
            <person name="Ussery D.W."/>
            <person name="D'Haeze W."/>
            <person name="Herder J.D."/>
            <person name="Gevers D."/>
            <person name="Vereecke D."/>
            <person name="Holsters M."/>
            <person name="Oyaizu H."/>
        </authorList>
    </citation>
    <scope>NUCLEOTIDE SEQUENCE [LARGE SCALE GENOMIC DNA]</scope>
    <source>
        <strain evidence="3">ATCC 43989 / DSM 5975 / JCM 20966 / LMG 6465 / NBRC 14845 / NCIMB 13405 / ORS 571</strain>
    </source>
</reference>
<evidence type="ECO:0000259" key="1">
    <source>
        <dbReference type="SMART" id="SM00014"/>
    </source>
</evidence>
<dbReference type="InterPro" id="IPR001011">
    <property type="entry name" value="Acid_Pase_classA_bac"/>
</dbReference>
<sequence>MRPQTAPSSRTDISRLAVRRSRLSPLFALGALALVMAGPVLAAGPDYIRPDQVDLIRILPPAPAPGSATTQEDFRILLDYQKARTPAQVAAANEDVKRHPARFSEAVGTDLSKSAAPITDEVLDHAWKQAYALVSVTKQYWNRQRPYLANPEIHLVLPAEDTASYPSGHATYGMFMAILLANMVPERAGIIMDRGREYGIERLIGGVHYPSDVEAGRITGSVLAAEVLGNAAFKADLARAAAEVRTALKLPPLSPAIMPAQAPLPAGGATALPLPAAAAPSK</sequence>
<reference evidence="2 3" key="4">
    <citation type="journal article" date="2009" name="Appl. Environ. Microbiol.">
        <title>Comparative genome-wide transcriptional profiling of Azorhizobium caulinodans ORS571 grown under free-living and symbiotic conditions.</title>
        <authorList>
            <person name="Tsukada S."/>
            <person name="Aono T."/>
            <person name="Akiba N."/>
            <person name="Lee KB."/>
            <person name="Liu CT."/>
            <person name="Toyazaki H."/>
            <person name="Oyaizu H."/>
        </authorList>
    </citation>
    <scope>NUCLEOTIDE SEQUENCE [LARGE SCALE GENOMIC DNA]</scope>
    <source>
        <strain evidence="3">ATCC 43989 / DSM 5975 / JCM 20966 / LMG 6465 / NBRC 14845 / NCIMB 13405 / ORS 571</strain>
    </source>
</reference>